<gene>
    <name evidence="1" type="ORF">TR51_32295</name>
</gene>
<proteinExistence type="predicted"/>
<comment type="caution">
    <text evidence="1">The sequence shown here is derived from an EMBL/GenBank/DDBJ whole genome shotgun (WGS) entry which is preliminary data.</text>
</comment>
<dbReference type="AlphaFoldDB" id="A0A0D0PLG0"/>
<evidence type="ECO:0000313" key="2">
    <source>
        <dbReference type="Proteomes" id="UP000032066"/>
    </source>
</evidence>
<evidence type="ECO:0000313" key="1">
    <source>
        <dbReference type="EMBL" id="KIQ63364.1"/>
    </source>
</evidence>
<keyword evidence="2" id="KW-1185">Reference proteome</keyword>
<dbReference type="EMBL" id="JXZB01000004">
    <property type="protein sequence ID" value="KIQ63364.1"/>
    <property type="molecule type" value="Genomic_DNA"/>
</dbReference>
<reference evidence="1 2" key="1">
    <citation type="submission" date="2015-02" db="EMBL/GenBank/DDBJ databases">
        <title>Draft genome sequence of Kitasatospora griseola MF730-N6, a bafilomycin, terpentecin and satosporin producer.</title>
        <authorList>
            <person name="Arens J.C."/>
            <person name="Haltli B."/>
            <person name="Kerr R.G."/>
        </authorList>
    </citation>
    <scope>NUCLEOTIDE SEQUENCE [LARGE SCALE GENOMIC DNA]</scope>
    <source>
        <strain evidence="1 2">MF730-N6</strain>
    </source>
</reference>
<name>A0A0D0PLG0_KITGR</name>
<accession>A0A0D0PLG0</accession>
<organism evidence="1 2">
    <name type="scientific">Kitasatospora griseola</name>
    <name type="common">Streptomyces griseolosporeus</name>
    <dbReference type="NCBI Taxonomy" id="2064"/>
    <lineage>
        <taxon>Bacteria</taxon>
        <taxon>Bacillati</taxon>
        <taxon>Actinomycetota</taxon>
        <taxon>Actinomycetes</taxon>
        <taxon>Kitasatosporales</taxon>
        <taxon>Streptomycetaceae</taxon>
        <taxon>Kitasatospora</taxon>
    </lineage>
</organism>
<protein>
    <submittedName>
        <fullName evidence="1">Uncharacterized protein</fullName>
    </submittedName>
</protein>
<dbReference type="Proteomes" id="UP000032066">
    <property type="component" value="Unassembled WGS sequence"/>
</dbReference>
<dbReference type="RefSeq" id="WP_043915722.1">
    <property type="nucleotide sequence ID" value="NZ_JXZB01000004.1"/>
</dbReference>
<dbReference type="PATRIC" id="fig|2064.6.peg.6838"/>
<sequence>MQWYEGEDRPSPEPDGQVAELAAFLRGSAARSAPALLWSEQEPAPDGSAGALAAALERELARPVRPVPERPAGPWRHGRSAVLLVQRHAAAEIHLSPPPGSAARRSTLRLRASQCLLVPAGWSYRLDPRSPTQPLALALP</sequence>
<dbReference type="OrthoDB" id="9939408at2"/>